<organism evidence="1 2">
    <name type="scientific">Streptomyces rimosus subsp. rimosus</name>
    <dbReference type="NCBI Taxonomy" id="132474"/>
    <lineage>
        <taxon>Bacteria</taxon>
        <taxon>Bacillati</taxon>
        <taxon>Actinomycetota</taxon>
        <taxon>Actinomycetes</taxon>
        <taxon>Kitasatosporales</taxon>
        <taxon>Streptomycetaceae</taxon>
        <taxon>Streptomyces</taxon>
    </lineage>
</organism>
<dbReference type="Proteomes" id="UP000829494">
    <property type="component" value="Plasmid pSRIMR7"/>
</dbReference>
<keyword evidence="2" id="KW-1185">Reference proteome</keyword>
<dbReference type="EMBL" id="CP094299">
    <property type="protein sequence ID" value="UNZ08648.1"/>
    <property type="molecule type" value="Genomic_DNA"/>
</dbReference>
<dbReference type="RefSeq" id="WP_003979108.1">
    <property type="nucleotide sequence ID" value="NZ_CP043496.1"/>
</dbReference>
<keyword evidence="1" id="KW-0614">Plasmid</keyword>
<geneLocation type="plasmid" evidence="1 2">
    <name>pSRIMR7</name>
</geneLocation>
<gene>
    <name evidence="1" type="ORF">SRIMR7_41515</name>
</gene>
<evidence type="ECO:0000313" key="1">
    <source>
        <dbReference type="EMBL" id="UNZ08648.1"/>
    </source>
</evidence>
<dbReference type="GeneID" id="66860631"/>
<sequence length="71" mass="7515">MRTLVSDPALKGAGDPASVALMAKAKVADDFSTRITAKELVRWAGLKPSRIAHHVLPRHGPSVRRAGTDAS</sequence>
<name>A0ABY3ZFP5_STRRM</name>
<proteinExistence type="predicted"/>
<reference evidence="1 2" key="1">
    <citation type="submission" date="2022-03" db="EMBL/GenBank/DDBJ databases">
        <title>Complete genome of Streptomyces rimosus ssp. rimosus R7 (=ATCC 10970).</title>
        <authorList>
            <person name="Beganovic S."/>
            <person name="Ruckert C."/>
            <person name="Busche T."/>
            <person name="Kalinowski J."/>
            <person name="Wittmann C."/>
        </authorList>
    </citation>
    <scope>NUCLEOTIDE SEQUENCE [LARGE SCALE GENOMIC DNA]</scope>
    <source>
        <strain evidence="1 2">R7</strain>
        <plasmid evidence="1 2">pSRIMR7</plasmid>
    </source>
</reference>
<accession>A0ABY3ZFP5</accession>
<protein>
    <submittedName>
        <fullName evidence="1">Uncharacterized protein</fullName>
    </submittedName>
</protein>
<evidence type="ECO:0000313" key="2">
    <source>
        <dbReference type="Proteomes" id="UP000829494"/>
    </source>
</evidence>